<evidence type="ECO:0000313" key="5">
    <source>
        <dbReference type="Proteomes" id="UP000676194"/>
    </source>
</evidence>
<evidence type="ECO:0000259" key="2">
    <source>
        <dbReference type="Pfam" id="PF03200"/>
    </source>
</evidence>
<feature type="region of interest" description="Disordered" evidence="1">
    <location>
        <begin position="872"/>
        <end position="912"/>
    </location>
</feature>
<gene>
    <name evidence="4" type="ORF">KIH39_22475</name>
</gene>
<dbReference type="GO" id="GO:0009311">
    <property type="term" value="P:oligosaccharide metabolic process"/>
    <property type="evidence" value="ECO:0007669"/>
    <property type="project" value="InterPro"/>
</dbReference>
<evidence type="ECO:0000259" key="3">
    <source>
        <dbReference type="Pfam" id="PF22422"/>
    </source>
</evidence>
<dbReference type="GO" id="GO:0004573">
    <property type="term" value="F:Glc3Man9GlcNAc2 oligosaccharide glucosidase activity"/>
    <property type="evidence" value="ECO:0007669"/>
    <property type="project" value="InterPro"/>
</dbReference>
<accession>A0A8E6BC18</accession>
<sequence>MEKERLEEDRLGKKDWRFFGPYLSDRQWGTVREDYSPHGTAWDYFPHDHARSRAYRWGEDGLAGFSDAKARLCLSLAVWNENDPILKERLFGLTNEEGNHGEDVKELYYFLDASPTHSYLKMLYKYPQKAYPYDHIVAENKKRTQKQPEYEVYDTGCFAENRYFDVFVEYAKQDTNDILMRVTVCNRGPETAKIHVLPQLWFRNTWSWFLNALKPTVRATGPNTISANHVELGNYFGYYDGQPQLLFCENETNPRRLFELERSPGYFKDAFHDYLLHGRKDAVNPNHVGTKVAAHYSLSIPPGGQETIRLRLANKELGKPFDKFEGIFEKRIADTNEFYGEIQKDLSSEDARLVQRQAFAGLIWSKQYFGYDVTRWLNGDPAQLPPPPERKLGRNRDWTHLRNFDVISMPDKWEYPWYAAWDLAFHMLPFALLDPEFAKQQLLLFTLERYMHPNGQLPAYEWAFGDVNPPVHAWAAWRVFQIDRKNHDGAGDLDFLERIFHKLMLNFTWWVNRKDTEGRNVFQGGFLGLDNIGVFDRSAPLPTGGFINQSDGTAWMAMYCLNMMRIALELALNNPVYEDMATKFFEHFLQIADAMTNLTGLRKDSLWDEQDEFYYDELNLPDKRMIKLRVRSMVGLIPLFAVETLEPGMRQKLPRFNQRLHEFFEARPDLAFLISRWNEPGIGDRGLLSLLRGHRLKRILKRMLDETEFLSDHGIRALSRYHKDHPYTFECQGTELTVQYQPAESESGLFGGNSNWRGPVWFPVNYLIVESLQKFHHYYGEDFRVECPTGSGKFLSLEEIAQEIGDRLTRLFLRDSEGRRPVFGDNPQFNSDPQFCNYPLFYEYFDGDTGRGVGAAHQTGWTALVAKLLQPRRRDTEGAENELHQVETPENKPKAKDKSTKGSKAKKSTRGK</sequence>
<dbReference type="Gene3D" id="1.50.10.10">
    <property type="match status" value="1"/>
</dbReference>
<reference evidence="4" key="1">
    <citation type="submission" date="2021-05" db="EMBL/GenBank/DDBJ databases">
        <title>Complete genome sequence of the cellulolytic planctomycete Telmatocola sphagniphila SP2T and characterization of the first cellulase from planctomycetes.</title>
        <authorList>
            <person name="Rakitin A.L."/>
            <person name="Beletsky A.V."/>
            <person name="Naumoff D.G."/>
            <person name="Kulichevskaya I.S."/>
            <person name="Mardanov A.V."/>
            <person name="Ravin N.V."/>
            <person name="Dedysh S.N."/>
        </authorList>
    </citation>
    <scope>NUCLEOTIDE SEQUENCE</scope>
    <source>
        <strain evidence="4">SP2T</strain>
    </source>
</reference>
<dbReference type="InterPro" id="IPR054491">
    <property type="entry name" value="MGH1-like_GH"/>
</dbReference>
<dbReference type="AlphaFoldDB" id="A0A8E6BC18"/>
<dbReference type="PANTHER" id="PTHR10412:SF10">
    <property type="entry name" value="GLYCOSYL HYDROLASE FAMILY 63 C-TERMINAL DOMAIN-CONTAINING PROTEIN"/>
    <property type="match status" value="1"/>
</dbReference>
<dbReference type="EMBL" id="CP074694">
    <property type="protein sequence ID" value="QVL34986.1"/>
    <property type="molecule type" value="Genomic_DNA"/>
</dbReference>
<feature type="domain" description="Mannosylglycerate hydrolase MGH1-like glycoside hydrolase" evidence="3">
    <location>
        <begin position="415"/>
        <end position="519"/>
    </location>
</feature>
<dbReference type="InterPro" id="IPR004888">
    <property type="entry name" value="Glycoside_hydrolase_63"/>
</dbReference>
<dbReference type="InterPro" id="IPR031335">
    <property type="entry name" value="Glyco_hydro_63_C"/>
</dbReference>
<protein>
    <submittedName>
        <fullName evidence="4">Glucosidase</fullName>
    </submittedName>
</protein>
<dbReference type="PANTHER" id="PTHR10412">
    <property type="entry name" value="MANNOSYL-OLIGOSACCHARIDE GLUCOSIDASE"/>
    <property type="match status" value="1"/>
</dbReference>
<keyword evidence="5" id="KW-1185">Reference proteome</keyword>
<organism evidence="4 5">
    <name type="scientific">Telmatocola sphagniphila</name>
    <dbReference type="NCBI Taxonomy" id="1123043"/>
    <lineage>
        <taxon>Bacteria</taxon>
        <taxon>Pseudomonadati</taxon>
        <taxon>Planctomycetota</taxon>
        <taxon>Planctomycetia</taxon>
        <taxon>Gemmatales</taxon>
        <taxon>Gemmataceae</taxon>
    </lineage>
</organism>
<dbReference type="Pfam" id="PF22422">
    <property type="entry name" value="MGH1-like_GH"/>
    <property type="match status" value="1"/>
</dbReference>
<dbReference type="Proteomes" id="UP000676194">
    <property type="component" value="Chromosome"/>
</dbReference>
<proteinExistence type="predicted"/>
<dbReference type="SUPFAM" id="SSF48208">
    <property type="entry name" value="Six-hairpin glycosidases"/>
    <property type="match status" value="1"/>
</dbReference>
<dbReference type="KEGG" id="tsph:KIH39_22475"/>
<feature type="domain" description="Glycosyl hydrolase family 63 C-terminal" evidence="2">
    <location>
        <begin position="694"/>
        <end position="781"/>
    </location>
</feature>
<dbReference type="InterPro" id="IPR008928">
    <property type="entry name" value="6-hairpin_glycosidase_sf"/>
</dbReference>
<dbReference type="InterPro" id="IPR012341">
    <property type="entry name" value="6hp_glycosidase-like_sf"/>
</dbReference>
<name>A0A8E6BC18_9BACT</name>
<dbReference type="Pfam" id="PF03200">
    <property type="entry name" value="Glyco_hydro_63"/>
    <property type="match status" value="1"/>
</dbReference>
<evidence type="ECO:0000256" key="1">
    <source>
        <dbReference type="SAM" id="MobiDB-lite"/>
    </source>
</evidence>
<feature type="compositionally biased region" description="Basic and acidic residues" evidence="1">
    <location>
        <begin position="872"/>
        <end position="900"/>
    </location>
</feature>
<evidence type="ECO:0000313" key="4">
    <source>
        <dbReference type="EMBL" id="QVL34986.1"/>
    </source>
</evidence>
<feature type="compositionally biased region" description="Basic residues" evidence="1">
    <location>
        <begin position="901"/>
        <end position="912"/>
    </location>
</feature>